<dbReference type="Pfam" id="PF13894">
    <property type="entry name" value="zf-C2H2_4"/>
    <property type="match status" value="1"/>
</dbReference>
<feature type="domain" description="C2H2-type" evidence="9">
    <location>
        <begin position="493"/>
        <end position="520"/>
    </location>
</feature>
<dbReference type="EMBL" id="KK107293">
    <property type="protein sequence ID" value="EZA53472.1"/>
    <property type="molecule type" value="Genomic_DNA"/>
</dbReference>
<evidence type="ECO:0008006" key="13">
    <source>
        <dbReference type="Google" id="ProtNLM"/>
    </source>
</evidence>
<feature type="domain" description="C2H2-type" evidence="9">
    <location>
        <begin position="580"/>
        <end position="607"/>
    </location>
</feature>
<dbReference type="PROSITE" id="PS00028">
    <property type="entry name" value="ZINC_FINGER_C2H2_1"/>
    <property type="match status" value="9"/>
</dbReference>
<feature type="domain" description="C2H2-type" evidence="9">
    <location>
        <begin position="552"/>
        <end position="579"/>
    </location>
</feature>
<evidence type="ECO:0000256" key="4">
    <source>
        <dbReference type="ARBA" id="ARBA00022771"/>
    </source>
</evidence>
<feature type="domain" description="C2H2-type" evidence="9">
    <location>
        <begin position="376"/>
        <end position="403"/>
    </location>
</feature>
<keyword evidence="5 7" id="KW-0862">Zinc</keyword>
<evidence type="ECO:0000313" key="11">
    <source>
        <dbReference type="EMBL" id="EZA53472.1"/>
    </source>
</evidence>
<protein>
    <recommendedName>
        <fullName evidence="13">Zinc finger protein</fullName>
    </recommendedName>
</protein>
<dbReference type="PROSITE" id="PS50157">
    <property type="entry name" value="ZINC_FINGER_C2H2_2"/>
    <property type="match status" value="10"/>
</dbReference>
<feature type="compositionally biased region" description="Polar residues" evidence="8">
    <location>
        <begin position="156"/>
        <end position="194"/>
    </location>
</feature>
<dbReference type="InterPro" id="IPR013087">
    <property type="entry name" value="Znf_C2H2_type"/>
</dbReference>
<feature type="domain" description="C2H2-type" evidence="9">
    <location>
        <begin position="460"/>
        <end position="487"/>
    </location>
</feature>
<feature type="domain" description="C2H2-type" evidence="9">
    <location>
        <begin position="608"/>
        <end position="635"/>
    </location>
</feature>
<evidence type="ECO:0000256" key="7">
    <source>
        <dbReference type="PROSITE-ProRule" id="PRU01263"/>
    </source>
</evidence>
<feature type="domain" description="C2H2-type" evidence="9">
    <location>
        <begin position="432"/>
        <end position="459"/>
    </location>
</feature>
<comment type="similarity">
    <text evidence="1">Belongs to the krueppel C2H2-type zinc-finger protein family.</text>
</comment>
<keyword evidence="2 7" id="KW-0479">Metal-binding</keyword>
<evidence type="ECO:0000256" key="3">
    <source>
        <dbReference type="ARBA" id="ARBA00022737"/>
    </source>
</evidence>
<evidence type="ECO:0000256" key="5">
    <source>
        <dbReference type="ARBA" id="ARBA00022833"/>
    </source>
</evidence>
<proteinExistence type="inferred from homology"/>
<dbReference type="OMA" id="AETANIC"/>
<dbReference type="FunFam" id="3.30.160.60:FF:002343">
    <property type="entry name" value="Zinc finger protein 33A"/>
    <property type="match status" value="1"/>
</dbReference>
<dbReference type="InterPro" id="IPR012934">
    <property type="entry name" value="Znf_AD"/>
</dbReference>
<feature type="domain" description="ZAD" evidence="10">
    <location>
        <begin position="8"/>
        <end position="83"/>
    </location>
</feature>
<keyword evidence="3" id="KW-0677">Repeat</keyword>
<accession>A0A026WBL2</accession>
<gene>
    <name evidence="11" type="ORF">X777_06553</name>
</gene>
<feature type="binding site" evidence="7">
    <location>
        <position position="59"/>
    </location>
    <ligand>
        <name>Zn(2+)</name>
        <dbReference type="ChEBI" id="CHEBI:29105"/>
    </ligand>
</feature>
<dbReference type="PROSITE" id="PS51915">
    <property type="entry name" value="ZAD"/>
    <property type="match status" value="1"/>
</dbReference>
<dbReference type="GO" id="GO:0005634">
    <property type="term" value="C:nucleus"/>
    <property type="evidence" value="ECO:0007669"/>
    <property type="project" value="InterPro"/>
</dbReference>
<feature type="region of interest" description="Disordered" evidence="8">
    <location>
        <begin position="627"/>
        <end position="678"/>
    </location>
</feature>
<dbReference type="SMART" id="SM00355">
    <property type="entry name" value="ZnF_C2H2"/>
    <property type="match status" value="10"/>
</dbReference>
<dbReference type="Pfam" id="PF07776">
    <property type="entry name" value="zf-AD"/>
    <property type="match status" value="1"/>
</dbReference>
<keyword evidence="4 6" id="KW-0863">Zinc-finger</keyword>
<feature type="domain" description="C2H2-type" evidence="9">
    <location>
        <begin position="524"/>
        <end position="551"/>
    </location>
</feature>
<dbReference type="GO" id="GO:0008270">
    <property type="term" value="F:zinc ion binding"/>
    <property type="evidence" value="ECO:0007669"/>
    <property type="project" value="UniProtKB-UniRule"/>
</dbReference>
<dbReference type="OrthoDB" id="6077919at2759"/>
<name>A0A026WBL2_OOCBI</name>
<dbReference type="FunFam" id="3.30.160.60:FF:000446">
    <property type="entry name" value="Zinc finger protein"/>
    <property type="match status" value="1"/>
</dbReference>
<reference evidence="11 12" key="1">
    <citation type="journal article" date="2014" name="Curr. Biol.">
        <title>The genome of the clonal raider ant Cerapachys biroi.</title>
        <authorList>
            <person name="Oxley P.R."/>
            <person name="Ji L."/>
            <person name="Fetter-Pruneda I."/>
            <person name="McKenzie S.K."/>
            <person name="Li C."/>
            <person name="Hu H."/>
            <person name="Zhang G."/>
            <person name="Kronauer D.J."/>
        </authorList>
    </citation>
    <scope>NUCLEOTIDE SEQUENCE [LARGE SCALE GENOMIC DNA]</scope>
</reference>
<dbReference type="GO" id="GO:0000977">
    <property type="term" value="F:RNA polymerase II transcription regulatory region sequence-specific DNA binding"/>
    <property type="evidence" value="ECO:0007669"/>
    <property type="project" value="TreeGrafter"/>
</dbReference>
<feature type="compositionally biased region" description="Acidic residues" evidence="8">
    <location>
        <begin position="195"/>
        <end position="216"/>
    </location>
</feature>
<dbReference type="InterPro" id="IPR050717">
    <property type="entry name" value="C2H2-ZF_Transcription_Reg"/>
</dbReference>
<dbReference type="FunFam" id="3.30.160.60:FF:000135">
    <property type="entry name" value="Zinc finger protein 358"/>
    <property type="match status" value="1"/>
</dbReference>
<feature type="compositionally biased region" description="Low complexity" evidence="8">
    <location>
        <begin position="637"/>
        <end position="651"/>
    </location>
</feature>
<dbReference type="Gene3D" id="3.30.160.60">
    <property type="entry name" value="Classic Zinc Finger"/>
    <property type="match status" value="8"/>
</dbReference>
<feature type="binding site" evidence="7">
    <location>
        <position position="13"/>
    </location>
    <ligand>
        <name>Zn(2+)</name>
        <dbReference type="ChEBI" id="CHEBI:29105"/>
    </ligand>
</feature>
<evidence type="ECO:0000259" key="10">
    <source>
        <dbReference type="PROSITE" id="PS51915"/>
    </source>
</evidence>
<evidence type="ECO:0000256" key="6">
    <source>
        <dbReference type="PROSITE-ProRule" id="PRU00042"/>
    </source>
</evidence>
<organism evidence="11 12">
    <name type="scientific">Ooceraea biroi</name>
    <name type="common">Clonal raider ant</name>
    <name type="synonym">Cerapachys biroi</name>
    <dbReference type="NCBI Taxonomy" id="2015173"/>
    <lineage>
        <taxon>Eukaryota</taxon>
        <taxon>Metazoa</taxon>
        <taxon>Ecdysozoa</taxon>
        <taxon>Arthropoda</taxon>
        <taxon>Hexapoda</taxon>
        <taxon>Insecta</taxon>
        <taxon>Pterygota</taxon>
        <taxon>Neoptera</taxon>
        <taxon>Endopterygota</taxon>
        <taxon>Hymenoptera</taxon>
        <taxon>Apocrita</taxon>
        <taxon>Aculeata</taxon>
        <taxon>Formicoidea</taxon>
        <taxon>Formicidae</taxon>
        <taxon>Dorylinae</taxon>
        <taxon>Ooceraea</taxon>
    </lineage>
</organism>
<dbReference type="AlphaFoldDB" id="A0A026WBL2"/>
<dbReference type="Pfam" id="PF00096">
    <property type="entry name" value="zf-C2H2"/>
    <property type="match status" value="4"/>
</dbReference>
<evidence type="ECO:0000256" key="8">
    <source>
        <dbReference type="SAM" id="MobiDB-lite"/>
    </source>
</evidence>
<evidence type="ECO:0000259" key="9">
    <source>
        <dbReference type="PROSITE" id="PS50157"/>
    </source>
</evidence>
<dbReference type="SUPFAM" id="SSF57716">
    <property type="entry name" value="Glucocorticoid receptor-like (DNA-binding domain)"/>
    <property type="match status" value="1"/>
</dbReference>
<dbReference type="FunFam" id="3.30.160.60:FF:000100">
    <property type="entry name" value="Zinc finger 45-like"/>
    <property type="match status" value="1"/>
</dbReference>
<feature type="region of interest" description="Disordered" evidence="8">
    <location>
        <begin position="156"/>
        <end position="235"/>
    </location>
</feature>
<feature type="binding site" evidence="7">
    <location>
        <position position="10"/>
    </location>
    <ligand>
        <name>Zn(2+)</name>
        <dbReference type="ChEBI" id="CHEBI:29105"/>
    </ligand>
</feature>
<feature type="binding site" evidence="7">
    <location>
        <position position="56"/>
    </location>
    <ligand>
        <name>Zn(2+)</name>
        <dbReference type="ChEBI" id="CHEBI:29105"/>
    </ligand>
</feature>
<dbReference type="SUPFAM" id="SSF57667">
    <property type="entry name" value="beta-beta-alpha zinc fingers"/>
    <property type="match status" value="5"/>
</dbReference>
<feature type="domain" description="C2H2-type" evidence="9">
    <location>
        <begin position="404"/>
        <end position="431"/>
    </location>
</feature>
<dbReference type="Pfam" id="PF13912">
    <property type="entry name" value="zf-C2H2_6"/>
    <property type="match status" value="1"/>
</dbReference>
<dbReference type="InterPro" id="IPR036236">
    <property type="entry name" value="Znf_C2H2_sf"/>
</dbReference>
<dbReference type="Proteomes" id="UP000053097">
    <property type="component" value="Unassembled WGS sequence"/>
</dbReference>
<dbReference type="GO" id="GO:0000981">
    <property type="term" value="F:DNA-binding transcription factor activity, RNA polymerase II-specific"/>
    <property type="evidence" value="ECO:0007669"/>
    <property type="project" value="TreeGrafter"/>
</dbReference>
<evidence type="ECO:0000313" key="12">
    <source>
        <dbReference type="Proteomes" id="UP000053097"/>
    </source>
</evidence>
<dbReference type="Pfam" id="PF12874">
    <property type="entry name" value="zf-met"/>
    <property type="match status" value="1"/>
</dbReference>
<feature type="domain" description="C2H2-type" evidence="9">
    <location>
        <begin position="338"/>
        <end position="365"/>
    </location>
</feature>
<evidence type="ECO:0000256" key="1">
    <source>
        <dbReference type="ARBA" id="ARBA00006991"/>
    </source>
</evidence>
<dbReference type="PANTHER" id="PTHR14196:SF12">
    <property type="entry name" value="ZINC FINGER PROTEIN 208-LIKE"/>
    <property type="match status" value="1"/>
</dbReference>
<keyword evidence="12" id="KW-1185">Reference proteome</keyword>
<dbReference type="FunFam" id="3.30.160.60:FF:001963">
    <property type="entry name" value="Replication initiator 1"/>
    <property type="match status" value="1"/>
</dbReference>
<sequence>MSSLDYLDLCRLCLVKDRVSVPIFEGEGDVRQIYFKIAACLPVKVAREDKLPKKLCNDCVYKVELCYQFWNTTANAEKQLLQWLGEVNMEDKQGYVGAVHNPNDMKPEQSNENRLDGTVMQQVSEHQNTTMNIGMMDNMGMGMPMMMSNAQQQITSVPMDNSGSSVQNVQPVAGPSTQTTHDQIAQNQTDAPTQQEDEEESSEEEDNSDDECEGDEGLPIKEEGEEDPNNSRTIEPTTFVNVSLACDEAGPSGLQQKIADMPEMVMPQAADVDPKTGYFVSKLTMLPQDRQQCSPDEIKHVFAQQHTQLLIADTLQMPKVEVTAATGTTDMLGHESVVQCEYCGDSFVSEQALSLHLETHETGSSEERAQSQDDQLVCEHCGCSFLTTSKLREHQKEHVSENCYSCGHCSYATPIRECLITHQRCHIPDYKYQCEVCGEHFQSKSNCQVHLLSHGRDKPFQCDICSATFRYRQGLRLHAKLHQPDYVPPQRKHHCELCNKRFSRKQVLLVHMRTHGNVGPQNEYVCPMCGKSVSSKTYLAVHLRKHTGEKPHVCDICGKGFISQNYLSVHRRTHTGEKPHQCTHCNKRFTQRTTLVVHLRGHTGDRPYPCTCCHKSFASKTMLNSHLKTHAKQNARQQQEQQEQQQQQQDLQQEHALQEQQQEQDPSSLDTVTIMLPG</sequence>
<dbReference type="Gene3D" id="3.40.1800.20">
    <property type="match status" value="1"/>
</dbReference>
<dbReference type="SMART" id="SM00868">
    <property type="entry name" value="zf-AD"/>
    <property type="match status" value="1"/>
</dbReference>
<evidence type="ECO:0000256" key="2">
    <source>
        <dbReference type="ARBA" id="ARBA00022723"/>
    </source>
</evidence>
<dbReference type="PANTHER" id="PTHR14196">
    <property type="entry name" value="ODD-SKIPPED - RELATED"/>
    <property type="match status" value="1"/>
</dbReference>